<accession>A0AAU9XIZ2</accession>
<keyword evidence="3" id="KW-1185">Reference proteome</keyword>
<evidence type="ECO:0000313" key="3">
    <source>
        <dbReference type="Proteomes" id="UP001159428"/>
    </source>
</evidence>
<comment type="caution">
    <text evidence="2">The sequence shown here is derived from an EMBL/GenBank/DDBJ whole genome shotgun (WGS) entry which is preliminary data.</text>
</comment>
<evidence type="ECO:0000313" key="2">
    <source>
        <dbReference type="EMBL" id="CAH3149107.1"/>
    </source>
</evidence>
<dbReference type="Pfam" id="PF05699">
    <property type="entry name" value="Dimer_Tnp_hAT"/>
    <property type="match status" value="1"/>
</dbReference>
<proteinExistence type="predicted"/>
<reference evidence="2 3" key="1">
    <citation type="submission" date="2022-05" db="EMBL/GenBank/DDBJ databases">
        <authorList>
            <consortium name="Genoscope - CEA"/>
            <person name="William W."/>
        </authorList>
    </citation>
    <scope>NUCLEOTIDE SEQUENCE [LARGE SCALE GENOMIC DNA]</scope>
</reference>
<sequence length="114" mass="12874">MELSTYGEEEVQALADQYKDHLLRAGCKLTEIDREWSMVKSHVNLHLGGRSSEEVFASIFKSLASQCHNFLLLAEIVLTWPLSTAVVERGFSSMNRVKTLLKSSMSQENLDDIL</sequence>
<feature type="non-terminal residue" evidence="2">
    <location>
        <position position="114"/>
    </location>
</feature>
<protein>
    <recommendedName>
        <fullName evidence="1">HAT C-terminal dimerisation domain-containing protein</fullName>
    </recommendedName>
</protein>
<dbReference type="AlphaFoldDB" id="A0AAU9XIZ2"/>
<dbReference type="Proteomes" id="UP001159428">
    <property type="component" value="Unassembled WGS sequence"/>
</dbReference>
<dbReference type="GO" id="GO:0046983">
    <property type="term" value="F:protein dimerization activity"/>
    <property type="evidence" value="ECO:0007669"/>
    <property type="project" value="InterPro"/>
</dbReference>
<dbReference type="PANTHER" id="PTHR46880">
    <property type="entry name" value="RAS-ASSOCIATING DOMAIN-CONTAINING PROTEIN"/>
    <property type="match status" value="1"/>
</dbReference>
<feature type="domain" description="HAT C-terminal dimerisation" evidence="1">
    <location>
        <begin position="60"/>
        <end position="109"/>
    </location>
</feature>
<name>A0AAU9XIZ2_9CNID</name>
<dbReference type="PANTHER" id="PTHR46880:SF5">
    <property type="entry name" value="DUF4371 DOMAIN-CONTAINING PROTEIN"/>
    <property type="match status" value="1"/>
</dbReference>
<gene>
    <name evidence="2" type="ORF">PMEA_00023961</name>
</gene>
<organism evidence="2 3">
    <name type="scientific">Pocillopora meandrina</name>
    <dbReference type="NCBI Taxonomy" id="46732"/>
    <lineage>
        <taxon>Eukaryota</taxon>
        <taxon>Metazoa</taxon>
        <taxon>Cnidaria</taxon>
        <taxon>Anthozoa</taxon>
        <taxon>Hexacorallia</taxon>
        <taxon>Scleractinia</taxon>
        <taxon>Astrocoeniina</taxon>
        <taxon>Pocilloporidae</taxon>
        <taxon>Pocillopora</taxon>
    </lineage>
</organism>
<dbReference type="EMBL" id="CALNXJ010000045">
    <property type="protein sequence ID" value="CAH3149107.1"/>
    <property type="molecule type" value="Genomic_DNA"/>
</dbReference>
<evidence type="ECO:0000259" key="1">
    <source>
        <dbReference type="Pfam" id="PF05699"/>
    </source>
</evidence>
<dbReference type="InterPro" id="IPR008906">
    <property type="entry name" value="HATC_C_dom"/>
</dbReference>